<name>A0A3A3G5Q5_9BURK</name>
<evidence type="ECO:0000313" key="3">
    <source>
        <dbReference type="EMBL" id="RJG03271.1"/>
    </source>
</evidence>
<accession>A0A3A3G5Q5</accession>
<dbReference type="PANTHER" id="PTHR43569">
    <property type="entry name" value="AMIDOHYDROLASE"/>
    <property type="match status" value="1"/>
</dbReference>
<dbReference type="AlphaFoldDB" id="A0A3A3G5Q5"/>
<evidence type="ECO:0000313" key="4">
    <source>
        <dbReference type="Proteomes" id="UP000266327"/>
    </source>
</evidence>
<proteinExistence type="inferred from homology"/>
<dbReference type="PANTHER" id="PTHR43569:SF1">
    <property type="entry name" value="BLL3371 PROTEIN"/>
    <property type="match status" value="1"/>
</dbReference>
<keyword evidence="3" id="KW-0378">Hydrolase</keyword>
<evidence type="ECO:0000259" key="2">
    <source>
        <dbReference type="Pfam" id="PF04909"/>
    </source>
</evidence>
<dbReference type="GO" id="GO:0016787">
    <property type="term" value="F:hydrolase activity"/>
    <property type="evidence" value="ECO:0007669"/>
    <property type="project" value="UniProtKB-KW"/>
</dbReference>
<dbReference type="OrthoDB" id="9787654at2"/>
<reference evidence="4" key="1">
    <citation type="submission" date="2018-09" db="EMBL/GenBank/DDBJ databases">
        <authorList>
            <person name="Zhu H."/>
        </authorList>
    </citation>
    <scope>NUCLEOTIDE SEQUENCE [LARGE SCALE GENOMIC DNA]</scope>
    <source>
        <strain evidence="4">K1S02-23</strain>
    </source>
</reference>
<gene>
    <name evidence="3" type="ORF">D3878_18140</name>
</gene>
<dbReference type="Pfam" id="PF04909">
    <property type="entry name" value="Amidohydro_2"/>
    <property type="match status" value="1"/>
</dbReference>
<protein>
    <submittedName>
        <fullName evidence="3">Amidohydrolase</fullName>
    </submittedName>
</protein>
<dbReference type="RefSeq" id="WP_119786766.1">
    <property type="nucleotide sequence ID" value="NZ_QYUQ01000002.1"/>
</dbReference>
<evidence type="ECO:0000256" key="1">
    <source>
        <dbReference type="ARBA" id="ARBA00038310"/>
    </source>
</evidence>
<keyword evidence="4" id="KW-1185">Reference proteome</keyword>
<dbReference type="EMBL" id="QYUQ01000002">
    <property type="protein sequence ID" value="RJG03271.1"/>
    <property type="molecule type" value="Genomic_DNA"/>
</dbReference>
<dbReference type="InterPro" id="IPR006680">
    <property type="entry name" value="Amidohydro-rel"/>
</dbReference>
<dbReference type="InterPro" id="IPR052350">
    <property type="entry name" value="Metallo-dep_Lactonases"/>
</dbReference>
<sequence length="350" mass="38681">MDFDMEANSPGEKTLKFHTTTSADSVAVEAEQIVRPDLPVVDAHFHVWNMTGFDYFAPEYLRDVSAGHKVEASIYVECDMGYSDNANAHYRPVGETEYVMRQLKLARGATHDFASGIVGSANLLLGEAVRPILESHLQAGKERFRGIRARIAWDSDPVAGYGKRAGFPSENIVTQAAFLEGTQWLQDLGLILETWGFHTQLRDLCRGAAHCPELNIVLNHLGGPLGVGRYASMRDEVFKEWSAGLRAIAEHPNVHIKLSGVGVTRLGFGLGVDGRNATSDDIVAASSRYVKICVETFGPERCIFGSNYPVDKVVGSYPILLNAYKKMLSDLSDRDQRAVFSDNARRIYRI</sequence>
<comment type="similarity">
    <text evidence="1">Belongs to the metallo-dependent hydrolases superfamily.</text>
</comment>
<organism evidence="3 4">
    <name type="scientific">Noviherbaspirillum sedimenti</name>
    <dbReference type="NCBI Taxonomy" id="2320865"/>
    <lineage>
        <taxon>Bacteria</taxon>
        <taxon>Pseudomonadati</taxon>
        <taxon>Pseudomonadota</taxon>
        <taxon>Betaproteobacteria</taxon>
        <taxon>Burkholderiales</taxon>
        <taxon>Oxalobacteraceae</taxon>
        <taxon>Noviherbaspirillum</taxon>
    </lineage>
</organism>
<feature type="domain" description="Amidohydrolase-related" evidence="2">
    <location>
        <begin position="41"/>
        <end position="350"/>
    </location>
</feature>
<dbReference type="Gene3D" id="3.20.20.140">
    <property type="entry name" value="Metal-dependent hydrolases"/>
    <property type="match status" value="1"/>
</dbReference>
<dbReference type="InterPro" id="IPR032466">
    <property type="entry name" value="Metal_Hydrolase"/>
</dbReference>
<dbReference type="SUPFAM" id="SSF51556">
    <property type="entry name" value="Metallo-dependent hydrolases"/>
    <property type="match status" value="1"/>
</dbReference>
<comment type="caution">
    <text evidence="3">The sequence shown here is derived from an EMBL/GenBank/DDBJ whole genome shotgun (WGS) entry which is preliminary data.</text>
</comment>
<dbReference type="Proteomes" id="UP000266327">
    <property type="component" value="Unassembled WGS sequence"/>
</dbReference>